<protein>
    <submittedName>
        <fullName evidence="2">Uncharacterized protein</fullName>
    </submittedName>
</protein>
<sequence length="100" mass="10733">MQLTSILLAFMASAVVMAAPAAEVNENNAAAWKRAMEATARWQAQTAIAELEAAQNKAAPEMEKSAGALIFLTSAWNVLAAVRDRRFLGAHVVSCFVIEK</sequence>
<organism evidence="2 3">
    <name type="scientific">Aspergillus taichungensis</name>
    <dbReference type="NCBI Taxonomy" id="482145"/>
    <lineage>
        <taxon>Eukaryota</taxon>
        <taxon>Fungi</taxon>
        <taxon>Dikarya</taxon>
        <taxon>Ascomycota</taxon>
        <taxon>Pezizomycotina</taxon>
        <taxon>Eurotiomycetes</taxon>
        <taxon>Eurotiomycetidae</taxon>
        <taxon>Eurotiales</taxon>
        <taxon>Aspergillaceae</taxon>
        <taxon>Aspergillus</taxon>
        <taxon>Aspergillus subgen. Circumdati</taxon>
    </lineage>
</organism>
<evidence type="ECO:0000313" key="3">
    <source>
        <dbReference type="Proteomes" id="UP000235023"/>
    </source>
</evidence>
<keyword evidence="1" id="KW-0732">Signal</keyword>
<evidence type="ECO:0000256" key="1">
    <source>
        <dbReference type="SAM" id="SignalP"/>
    </source>
</evidence>
<proteinExistence type="predicted"/>
<dbReference type="OrthoDB" id="10466091at2759"/>
<dbReference type="AlphaFoldDB" id="A0A2J5HJE2"/>
<keyword evidence="3" id="KW-1185">Reference proteome</keyword>
<feature type="chain" id="PRO_5014410178" evidence="1">
    <location>
        <begin position="19"/>
        <end position="100"/>
    </location>
</feature>
<dbReference type="EMBL" id="KZ559600">
    <property type="protein sequence ID" value="PLN77208.1"/>
    <property type="molecule type" value="Genomic_DNA"/>
</dbReference>
<accession>A0A2J5HJE2</accession>
<dbReference type="Proteomes" id="UP000235023">
    <property type="component" value="Unassembled WGS sequence"/>
</dbReference>
<evidence type="ECO:0000313" key="2">
    <source>
        <dbReference type="EMBL" id="PLN77208.1"/>
    </source>
</evidence>
<feature type="signal peptide" evidence="1">
    <location>
        <begin position="1"/>
        <end position="18"/>
    </location>
</feature>
<name>A0A2J5HJE2_9EURO</name>
<reference evidence="3" key="1">
    <citation type="submission" date="2017-12" db="EMBL/GenBank/DDBJ databases">
        <authorList>
            <consortium name="DOE Joint Genome Institute"/>
            <person name="Mondo S.J."/>
            <person name="Kjaerbolling I."/>
            <person name="Vesth T.C."/>
            <person name="Frisvad J.C."/>
            <person name="Nybo J.L."/>
            <person name="Theobald S."/>
            <person name="Kuo A."/>
            <person name="Bowyer P."/>
            <person name="Matsuda Y."/>
            <person name="Lyhne E.K."/>
            <person name="Kogle M.E."/>
            <person name="Clum A."/>
            <person name="Lipzen A."/>
            <person name="Salamov A."/>
            <person name="Ngan C.Y."/>
            <person name="Daum C."/>
            <person name="Chiniquy J."/>
            <person name="Barry K."/>
            <person name="LaButti K."/>
            <person name="Haridas S."/>
            <person name="Simmons B.A."/>
            <person name="Magnuson J.K."/>
            <person name="Mortensen U.H."/>
            <person name="Larsen T.O."/>
            <person name="Grigoriev I.V."/>
            <person name="Baker S.E."/>
            <person name="Andersen M.R."/>
            <person name="Nordberg H.P."/>
            <person name="Cantor M.N."/>
            <person name="Hua S.X."/>
        </authorList>
    </citation>
    <scope>NUCLEOTIDE SEQUENCE [LARGE SCALE GENOMIC DNA]</scope>
    <source>
        <strain evidence="3">IBT 19404</strain>
    </source>
</reference>
<gene>
    <name evidence="2" type="ORF">BDW42DRAFT_196674</name>
</gene>